<evidence type="ECO:0000313" key="4">
    <source>
        <dbReference type="EMBL" id="EAW08040.1"/>
    </source>
</evidence>
<feature type="compositionally biased region" description="Polar residues" evidence="1">
    <location>
        <begin position="722"/>
        <end position="737"/>
    </location>
</feature>
<evidence type="ECO:0000256" key="3">
    <source>
        <dbReference type="SAM" id="SignalP"/>
    </source>
</evidence>
<dbReference type="SUPFAM" id="SSF50965">
    <property type="entry name" value="Galactose oxidase, central domain"/>
    <property type="match status" value="1"/>
</dbReference>
<feature type="compositionally biased region" description="Basic and acidic residues" evidence="1">
    <location>
        <begin position="583"/>
        <end position="598"/>
    </location>
</feature>
<feature type="compositionally biased region" description="Low complexity" evidence="1">
    <location>
        <begin position="669"/>
        <end position="681"/>
    </location>
</feature>
<keyword evidence="2" id="KW-0472">Membrane</keyword>
<feature type="transmembrane region" description="Helical" evidence="2">
    <location>
        <begin position="460"/>
        <end position="482"/>
    </location>
</feature>
<keyword evidence="5" id="KW-1185">Reference proteome</keyword>
<dbReference type="RefSeq" id="XP_001269466.1">
    <property type="nucleotide sequence ID" value="XM_001269465.1"/>
</dbReference>
<dbReference type="EMBL" id="DS027059">
    <property type="protein sequence ID" value="EAW08040.1"/>
    <property type="molecule type" value="Genomic_DNA"/>
</dbReference>
<dbReference type="OMA" id="FGGMCPF"/>
<evidence type="ECO:0000313" key="5">
    <source>
        <dbReference type="Proteomes" id="UP000006701"/>
    </source>
</evidence>
<gene>
    <name evidence="4" type="ORF">ACLA_027620</name>
</gene>
<sequence length="924" mass="100011">MNDGLQKCTRMCRTAAVGWTSLVQLVSLLVRPVHAAIPYSPSHLLYSSQSNDSFAYLLRPNDSHQNASQFLSLNISGKVDPANPQYTLLLDELPFRADNQSTAFIPAIDQHGYIKVLAGGCHNPTEEQSSIWEFKPNRSTTIGNGTWERHNVELDQHDMGIDIQGPSYLAAGFAWASTNGTKSSLYTFGGMCPFNVSSKATWTYAANYSQSMMVLSPPDSSATSAYKLSTGGHRAPPIAEAGFTITPLQPTYASSPSSRTPQQQDFLMIGGHTQKAFLNMSELAIYSLPHDSWSFITVHTGADAGKTELAVRDEYLIEPRSGHTAVLSPDGGRIVVFGGWVGSTARPADPQLAILEMGEDFGGSGAWKWMIPSTQGTGLADGTGIYGHGATMLPGGVMMIAGGYSIPKFTKRSAAGFQANSQVYLYNVTSGSWVTSYVNPSLQEAPSASSSTTSSLSKKAGLGVGLGLGIPAAAGLAVFTWFHCRRRRVRRSRDRELRKLALSAQRAHFWGRDEPEMASSIRVPRSRNTTKSFSWNSGEIPNWERHGEAAAERTGLLVGVPNPPKNSQQSLGMRPYRYSGPYHEYRRSDATGDIHPIDERDEEEGPSRGYSTYARAAAPESISGAEFLTPQSTMDVRNYLGPSTLHMQDAPGQDLQNEGALSGQDERTSSNLSDSSTSAKSGATAHSSIRGSFSLPIKPSSPDKPPSTSTHGSALFRENRYSSDSYSTAHTTLSSRQAEGVHLLRNDPEPPMIIERSSARSPSPRPKMSGWIGSVRRVLSGTQKRVAGKRDSWTSSVASGIDRRRTVVGSRMTDESEAESRVPRRAVSASAELFRRKQGARDWGAGNRVSRDSGLQTIRSQDDTALDGLMDFDDADWDVEGAAEGRRVQVSFTVPKEKLRVVNATAGDLDNLSELSISRSNSGA</sequence>
<dbReference type="HOGENOM" id="CLU_002057_0_0_1"/>
<accession>A1CQW9</accession>
<name>A1CQW9_ASPCL</name>
<dbReference type="KEGG" id="act:ACLA_027620"/>
<dbReference type="Gene3D" id="2.120.10.80">
    <property type="entry name" value="Kelch-type beta propeller"/>
    <property type="match status" value="1"/>
</dbReference>
<organism evidence="4 5">
    <name type="scientific">Aspergillus clavatus (strain ATCC 1007 / CBS 513.65 / DSM 816 / NCTC 3887 / NRRL 1 / QM 1276 / 107)</name>
    <dbReference type="NCBI Taxonomy" id="344612"/>
    <lineage>
        <taxon>Eukaryota</taxon>
        <taxon>Fungi</taxon>
        <taxon>Dikarya</taxon>
        <taxon>Ascomycota</taxon>
        <taxon>Pezizomycotina</taxon>
        <taxon>Eurotiomycetes</taxon>
        <taxon>Eurotiomycetidae</taxon>
        <taxon>Eurotiales</taxon>
        <taxon>Aspergillaceae</taxon>
        <taxon>Aspergillus</taxon>
        <taxon>Aspergillus subgen. Fumigati</taxon>
    </lineage>
</organism>
<feature type="region of interest" description="Disordered" evidence="1">
    <location>
        <begin position="557"/>
        <end position="609"/>
    </location>
</feature>
<evidence type="ECO:0000256" key="1">
    <source>
        <dbReference type="SAM" id="MobiDB-lite"/>
    </source>
</evidence>
<dbReference type="Proteomes" id="UP000006701">
    <property type="component" value="Unassembled WGS sequence"/>
</dbReference>
<dbReference type="AlphaFoldDB" id="A1CQW9"/>
<feature type="region of interest" description="Disordered" evidence="1">
    <location>
        <begin position="638"/>
        <end position="770"/>
    </location>
</feature>
<dbReference type="eggNOG" id="ENOG502SE7D">
    <property type="taxonomic scope" value="Eukaryota"/>
</dbReference>
<evidence type="ECO:0000256" key="2">
    <source>
        <dbReference type="SAM" id="Phobius"/>
    </source>
</evidence>
<dbReference type="STRING" id="344612.A1CQW9"/>
<proteinExistence type="predicted"/>
<dbReference type="VEuPathDB" id="FungiDB:ACLA_027620"/>
<dbReference type="PANTHER" id="PTHR23244">
    <property type="entry name" value="KELCH REPEAT DOMAIN"/>
    <property type="match status" value="1"/>
</dbReference>
<reference evidence="4 5" key="1">
    <citation type="journal article" date="2008" name="PLoS Genet.">
        <title>Genomic islands in the pathogenic filamentous fungus Aspergillus fumigatus.</title>
        <authorList>
            <person name="Fedorova N.D."/>
            <person name="Khaldi N."/>
            <person name="Joardar V.S."/>
            <person name="Maiti R."/>
            <person name="Amedeo P."/>
            <person name="Anderson M.J."/>
            <person name="Crabtree J."/>
            <person name="Silva J.C."/>
            <person name="Badger J.H."/>
            <person name="Albarraq A."/>
            <person name="Angiuoli S."/>
            <person name="Bussey H."/>
            <person name="Bowyer P."/>
            <person name="Cotty P.J."/>
            <person name="Dyer P.S."/>
            <person name="Egan A."/>
            <person name="Galens K."/>
            <person name="Fraser-Liggett C.M."/>
            <person name="Haas B.J."/>
            <person name="Inman J.M."/>
            <person name="Kent R."/>
            <person name="Lemieux S."/>
            <person name="Malavazi I."/>
            <person name="Orvis J."/>
            <person name="Roemer T."/>
            <person name="Ronning C.M."/>
            <person name="Sundaram J.P."/>
            <person name="Sutton G."/>
            <person name="Turner G."/>
            <person name="Venter J.C."/>
            <person name="White O.R."/>
            <person name="Whitty B.R."/>
            <person name="Youngman P."/>
            <person name="Wolfe K.H."/>
            <person name="Goldman G.H."/>
            <person name="Wortman J.R."/>
            <person name="Jiang B."/>
            <person name="Denning D.W."/>
            <person name="Nierman W.C."/>
        </authorList>
    </citation>
    <scope>NUCLEOTIDE SEQUENCE [LARGE SCALE GENOMIC DNA]</scope>
    <source>
        <strain evidence="5">ATCC 1007 / CBS 513.65 / DSM 816 / NCTC 3887 / NRRL 1</strain>
    </source>
</reference>
<keyword evidence="2" id="KW-0812">Transmembrane</keyword>
<dbReference type="GeneID" id="4701884"/>
<feature type="compositionally biased region" description="Low complexity" evidence="1">
    <location>
        <begin position="694"/>
        <end position="710"/>
    </location>
</feature>
<feature type="chain" id="PRO_5002633371" description="Galactose oxidase" evidence="3">
    <location>
        <begin position="36"/>
        <end position="924"/>
    </location>
</feature>
<keyword evidence="2" id="KW-1133">Transmembrane helix</keyword>
<keyword evidence="3" id="KW-0732">Signal</keyword>
<evidence type="ECO:0008006" key="6">
    <source>
        <dbReference type="Google" id="ProtNLM"/>
    </source>
</evidence>
<dbReference type="OrthoDB" id="205993at2759"/>
<feature type="signal peptide" evidence="3">
    <location>
        <begin position="1"/>
        <end position="35"/>
    </location>
</feature>
<dbReference type="InterPro" id="IPR011043">
    <property type="entry name" value="Gal_Oxase/kelch_b-propeller"/>
</dbReference>
<protein>
    <recommendedName>
        <fullName evidence="6">Galactose oxidase</fullName>
    </recommendedName>
</protein>
<dbReference type="InterPro" id="IPR015915">
    <property type="entry name" value="Kelch-typ_b-propeller"/>
</dbReference>